<dbReference type="Proteomes" id="UP000076660">
    <property type="component" value="Unassembled WGS sequence"/>
</dbReference>
<dbReference type="EMBL" id="LQMT02000023">
    <property type="protein sequence ID" value="ONF66151.1"/>
    <property type="molecule type" value="Genomic_DNA"/>
</dbReference>
<feature type="region of interest" description="Disordered" evidence="1">
    <location>
        <begin position="42"/>
        <end position="80"/>
    </location>
</feature>
<proteinExistence type="predicted"/>
<evidence type="ECO:0008006" key="5">
    <source>
        <dbReference type="Google" id="ProtNLM"/>
    </source>
</evidence>
<evidence type="ECO:0000313" key="3">
    <source>
        <dbReference type="EMBL" id="ONF66151.1"/>
    </source>
</evidence>
<name>A0A1W2LQ92_9PSEU</name>
<evidence type="ECO:0000256" key="2">
    <source>
        <dbReference type="SAM" id="SignalP"/>
    </source>
</evidence>
<keyword evidence="2" id="KW-0732">Signal</keyword>
<accession>A0A1W2LQ92</accession>
<protein>
    <recommendedName>
        <fullName evidence="5">Lipoprotein</fullName>
    </recommendedName>
</protein>
<evidence type="ECO:0000256" key="1">
    <source>
        <dbReference type="SAM" id="MobiDB-lite"/>
    </source>
</evidence>
<gene>
    <name evidence="3" type="ORF">AVR91_0224795</name>
</gene>
<evidence type="ECO:0000313" key="4">
    <source>
        <dbReference type="Proteomes" id="UP000076660"/>
    </source>
</evidence>
<reference evidence="3 4" key="1">
    <citation type="submission" date="2016-12" db="EMBL/GenBank/DDBJ databases">
        <title>Amycolatopsis keratiniphila subsp. keratiniphila genome sequencing and assembly.</title>
        <authorList>
            <person name="Mayilraj S."/>
            <person name="Kaur N."/>
        </authorList>
    </citation>
    <scope>NUCLEOTIDE SEQUENCE [LARGE SCALE GENOMIC DNA]</scope>
    <source>
        <strain evidence="3 4">DSM 44409</strain>
    </source>
</reference>
<dbReference type="AlphaFoldDB" id="A0A1W2LQ92"/>
<dbReference type="PROSITE" id="PS51257">
    <property type="entry name" value="PROKAR_LIPOPROTEIN"/>
    <property type="match status" value="1"/>
</dbReference>
<organism evidence="3 4">
    <name type="scientific">Amycolatopsis keratiniphila subsp. keratiniphila</name>
    <dbReference type="NCBI Taxonomy" id="227715"/>
    <lineage>
        <taxon>Bacteria</taxon>
        <taxon>Bacillati</taxon>
        <taxon>Actinomycetota</taxon>
        <taxon>Actinomycetes</taxon>
        <taxon>Pseudonocardiales</taxon>
        <taxon>Pseudonocardiaceae</taxon>
        <taxon>Amycolatopsis</taxon>
        <taxon>Amycolatopsis japonica group</taxon>
    </lineage>
</organism>
<feature type="chain" id="PRO_5039067892" description="Lipoprotein" evidence="2">
    <location>
        <begin position="37"/>
        <end position="233"/>
    </location>
</feature>
<sequence>MTGSTRGKHVIRRLCAAASAVLLTAGLVACSPSALGRVVPRAAAPEGLRSPSTTPTPTTTPKPGPQPEEKHSGKGNASVPMTWPSRIGFVTFDCPKCSGHVAVNTENELIVNDIGPYKGTQWINDMPGRQAKTFTVKANAAWTLTITDESGLPVLTPGKPLSGKSEAVFAAPDGVSSVAVTTKNSGRTAVWVHSGDYSELPVNQLGDYKGSVPVTGPAFVSVEGDGTWTVTAS</sequence>
<feature type="signal peptide" evidence="2">
    <location>
        <begin position="1"/>
        <end position="36"/>
    </location>
</feature>
<comment type="caution">
    <text evidence="3">The sequence shown here is derived from an EMBL/GenBank/DDBJ whole genome shotgun (WGS) entry which is preliminary data.</text>
</comment>